<reference evidence="6 7" key="1">
    <citation type="submission" date="2024-09" db="EMBL/GenBank/DDBJ databases">
        <authorList>
            <person name="Sun Q."/>
            <person name="Mori K."/>
        </authorList>
    </citation>
    <scope>NUCLEOTIDE SEQUENCE [LARGE SCALE GENOMIC DNA]</scope>
    <source>
        <strain evidence="6 7">CCM 7957</strain>
    </source>
</reference>
<dbReference type="EMBL" id="JBHLWV010000026">
    <property type="protein sequence ID" value="MFC0316039.1"/>
    <property type="molecule type" value="Genomic_DNA"/>
</dbReference>
<evidence type="ECO:0000256" key="4">
    <source>
        <dbReference type="PROSITE-ProRule" id="PRU00335"/>
    </source>
</evidence>
<dbReference type="PANTHER" id="PTHR30055:SF238">
    <property type="entry name" value="MYCOFACTOCIN BIOSYNTHESIS TRANSCRIPTIONAL REGULATOR MFTR-RELATED"/>
    <property type="match status" value="1"/>
</dbReference>
<keyword evidence="1" id="KW-0805">Transcription regulation</keyword>
<evidence type="ECO:0000256" key="1">
    <source>
        <dbReference type="ARBA" id="ARBA00023015"/>
    </source>
</evidence>
<dbReference type="Proteomes" id="UP001589783">
    <property type="component" value="Unassembled WGS sequence"/>
</dbReference>
<feature type="domain" description="HTH tetR-type" evidence="5">
    <location>
        <begin position="19"/>
        <end position="79"/>
    </location>
</feature>
<keyword evidence="3" id="KW-0804">Transcription</keyword>
<dbReference type="InterPro" id="IPR009057">
    <property type="entry name" value="Homeodomain-like_sf"/>
</dbReference>
<protein>
    <submittedName>
        <fullName evidence="6">TetR/AcrR family transcriptional regulator</fullName>
    </submittedName>
</protein>
<dbReference type="SUPFAM" id="SSF46689">
    <property type="entry name" value="Homeodomain-like"/>
    <property type="match status" value="1"/>
</dbReference>
<gene>
    <name evidence="6" type="ORF">ACFFJD_14395</name>
</gene>
<evidence type="ECO:0000259" key="5">
    <source>
        <dbReference type="PROSITE" id="PS50977"/>
    </source>
</evidence>
<name>A0ABV6HAY1_9ACTN</name>
<dbReference type="InterPro" id="IPR001647">
    <property type="entry name" value="HTH_TetR"/>
</dbReference>
<keyword evidence="7" id="KW-1185">Reference proteome</keyword>
<organism evidence="6 7">
    <name type="scientific">Gordonia phosphorivorans</name>
    <dbReference type="NCBI Taxonomy" id="1056982"/>
    <lineage>
        <taxon>Bacteria</taxon>
        <taxon>Bacillati</taxon>
        <taxon>Actinomycetota</taxon>
        <taxon>Actinomycetes</taxon>
        <taxon>Mycobacteriales</taxon>
        <taxon>Gordoniaceae</taxon>
        <taxon>Gordonia</taxon>
    </lineage>
</organism>
<feature type="DNA-binding region" description="H-T-H motif" evidence="4">
    <location>
        <begin position="42"/>
        <end position="61"/>
    </location>
</feature>
<accession>A0ABV6HAY1</accession>
<sequence>MQDSIEEGPTVGVRDRKRAETFRRIHEAAVDLTLRDGLAAATVADIAERAGVSRRTFFNYYPSKEDAVLGLREPQIPAHAVEAFLHPSLPPPDGTSPGKDRLWQAVELTVTTLASLGSPANPKVHAIVAANTELFDRVREHRDATQELLVNVLTERVAEQNRSPSTADSVRALVLLAGAILRFAHCEDPDILKNPDPTAIKKAITTFREALKDIA</sequence>
<dbReference type="Pfam" id="PF00440">
    <property type="entry name" value="TetR_N"/>
    <property type="match status" value="1"/>
</dbReference>
<evidence type="ECO:0000256" key="2">
    <source>
        <dbReference type="ARBA" id="ARBA00023125"/>
    </source>
</evidence>
<dbReference type="RefSeq" id="WP_382365333.1">
    <property type="nucleotide sequence ID" value="NZ_JBHLWV010000026.1"/>
</dbReference>
<proteinExistence type="predicted"/>
<evidence type="ECO:0000313" key="6">
    <source>
        <dbReference type="EMBL" id="MFC0316039.1"/>
    </source>
</evidence>
<comment type="caution">
    <text evidence="6">The sequence shown here is derived from an EMBL/GenBank/DDBJ whole genome shotgun (WGS) entry which is preliminary data.</text>
</comment>
<dbReference type="PANTHER" id="PTHR30055">
    <property type="entry name" value="HTH-TYPE TRANSCRIPTIONAL REGULATOR RUTR"/>
    <property type="match status" value="1"/>
</dbReference>
<dbReference type="PROSITE" id="PS50977">
    <property type="entry name" value="HTH_TETR_2"/>
    <property type="match status" value="1"/>
</dbReference>
<dbReference type="PRINTS" id="PR00455">
    <property type="entry name" value="HTHTETR"/>
</dbReference>
<dbReference type="Gene3D" id="1.10.357.10">
    <property type="entry name" value="Tetracycline Repressor, domain 2"/>
    <property type="match status" value="1"/>
</dbReference>
<evidence type="ECO:0000256" key="3">
    <source>
        <dbReference type="ARBA" id="ARBA00023163"/>
    </source>
</evidence>
<evidence type="ECO:0000313" key="7">
    <source>
        <dbReference type="Proteomes" id="UP001589783"/>
    </source>
</evidence>
<keyword evidence="2 4" id="KW-0238">DNA-binding</keyword>
<dbReference type="InterPro" id="IPR050109">
    <property type="entry name" value="HTH-type_TetR-like_transc_reg"/>
</dbReference>